<evidence type="ECO:0000313" key="4">
    <source>
        <dbReference type="EMBL" id="MDI9241313.1"/>
    </source>
</evidence>
<proteinExistence type="inferred from homology"/>
<sequence>MDYKKMLEEKKRLSEGTDDKSQKIMEQVIRRVIAGDWNMTPDGTKAEKAGVQTSKDRGPRIHDMMRKEFVSCDEEKGILTLAFEVEEWELNPNGVMHGGLIATAMDTTCGMLVRYLSGKLGASTISLNVDYLRPVPLGDRLLVTARVLRIGRKVANLTAEAVRASDGKTADAAAAVFYLGE</sequence>
<dbReference type="EMBL" id="JASGBQ010000002">
    <property type="protein sequence ID" value="MDI9241313.1"/>
    <property type="molecule type" value="Genomic_DNA"/>
</dbReference>
<comment type="caution">
    <text evidence="4">The sequence shown here is derived from an EMBL/GenBank/DDBJ whole genome shotgun (WGS) entry which is preliminary data.</text>
</comment>
<reference evidence="4 5" key="1">
    <citation type="submission" date="2023-05" db="EMBL/GenBank/DDBJ databases">
        <title>[ruminococcus] sp. nov., isolated from a pig farm feces dump.</title>
        <authorList>
            <person name="Chang Y.-H."/>
        </authorList>
    </citation>
    <scope>NUCLEOTIDE SEQUENCE [LARGE SCALE GENOMIC DNA]</scope>
    <source>
        <strain evidence="4 5">YH-rum2234</strain>
    </source>
</reference>
<accession>A0AAP4B9T2</accession>
<evidence type="ECO:0000256" key="1">
    <source>
        <dbReference type="ARBA" id="ARBA00008324"/>
    </source>
</evidence>
<dbReference type="InterPro" id="IPR039298">
    <property type="entry name" value="ACOT13"/>
</dbReference>
<dbReference type="SUPFAM" id="SSF54637">
    <property type="entry name" value="Thioesterase/thiol ester dehydrase-isomerase"/>
    <property type="match status" value="1"/>
</dbReference>
<dbReference type="EC" id="3.1.2.-" evidence="4"/>
<keyword evidence="5" id="KW-1185">Reference proteome</keyword>
<dbReference type="InterPro" id="IPR029069">
    <property type="entry name" value="HotDog_dom_sf"/>
</dbReference>
<dbReference type="PANTHER" id="PTHR21660">
    <property type="entry name" value="THIOESTERASE SUPERFAMILY MEMBER-RELATED"/>
    <property type="match status" value="1"/>
</dbReference>
<dbReference type="RefSeq" id="WP_283229822.1">
    <property type="nucleotide sequence ID" value="NZ_JASGBQ010000002.1"/>
</dbReference>
<dbReference type="NCBIfam" id="TIGR00369">
    <property type="entry name" value="unchar_dom_1"/>
    <property type="match status" value="1"/>
</dbReference>
<dbReference type="AlphaFoldDB" id="A0AAP4B9T2"/>
<protein>
    <submittedName>
        <fullName evidence="4">PaaI family thioesterase</fullName>
        <ecNumber evidence="4">3.1.2.-</ecNumber>
    </submittedName>
</protein>
<dbReference type="PANTHER" id="PTHR21660:SF1">
    <property type="entry name" value="ACYL-COENZYME A THIOESTERASE 13"/>
    <property type="match status" value="1"/>
</dbReference>
<evidence type="ECO:0000259" key="3">
    <source>
        <dbReference type="Pfam" id="PF03061"/>
    </source>
</evidence>
<evidence type="ECO:0000313" key="5">
    <source>
        <dbReference type="Proteomes" id="UP001300383"/>
    </source>
</evidence>
<gene>
    <name evidence="4" type="ORF">QJ036_02310</name>
</gene>
<keyword evidence="2 4" id="KW-0378">Hydrolase</keyword>
<dbReference type="CDD" id="cd03443">
    <property type="entry name" value="PaaI_thioesterase"/>
    <property type="match status" value="1"/>
</dbReference>
<dbReference type="GO" id="GO:0047617">
    <property type="term" value="F:fatty acyl-CoA hydrolase activity"/>
    <property type="evidence" value="ECO:0007669"/>
    <property type="project" value="InterPro"/>
</dbReference>
<dbReference type="InterPro" id="IPR003736">
    <property type="entry name" value="PAAI_dom"/>
</dbReference>
<feature type="domain" description="Thioesterase" evidence="3">
    <location>
        <begin position="93"/>
        <end position="168"/>
    </location>
</feature>
<dbReference type="InterPro" id="IPR006683">
    <property type="entry name" value="Thioestr_dom"/>
</dbReference>
<dbReference type="Proteomes" id="UP001300383">
    <property type="component" value="Unassembled WGS sequence"/>
</dbReference>
<dbReference type="Pfam" id="PF03061">
    <property type="entry name" value="4HBT"/>
    <property type="match status" value="1"/>
</dbReference>
<dbReference type="Gene3D" id="3.10.129.10">
    <property type="entry name" value="Hotdog Thioesterase"/>
    <property type="match status" value="1"/>
</dbReference>
<name>A0AAP4B9T2_9FIRM</name>
<organism evidence="4 5">
    <name type="scientific">Fusibacillus kribbianus</name>
    <dbReference type="NCBI Taxonomy" id="3044208"/>
    <lineage>
        <taxon>Bacteria</taxon>
        <taxon>Bacillati</taxon>
        <taxon>Bacillota</taxon>
        <taxon>Clostridia</taxon>
        <taxon>Lachnospirales</taxon>
        <taxon>Lachnospiraceae</taxon>
        <taxon>Fusibacillus</taxon>
    </lineage>
</organism>
<comment type="similarity">
    <text evidence="1">Belongs to the thioesterase PaaI family.</text>
</comment>
<evidence type="ECO:0000256" key="2">
    <source>
        <dbReference type="ARBA" id="ARBA00022801"/>
    </source>
</evidence>